<dbReference type="AlphaFoldDB" id="A0A1F8EA54"/>
<feature type="transmembrane region" description="Helical" evidence="1">
    <location>
        <begin position="33"/>
        <end position="56"/>
    </location>
</feature>
<keyword evidence="1" id="KW-0472">Membrane</keyword>
<organism evidence="2 3">
    <name type="scientific">Candidatus Yanofskybacteria bacterium RIFCSPHIGHO2_01_FULL_41_21</name>
    <dbReference type="NCBI Taxonomy" id="1802660"/>
    <lineage>
        <taxon>Bacteria</taxon>
        <taxon>Candidatus Yanofskyibacteriota</taxon>
    </lineage>
</organism>
<sequence>MNKLQKLAIVAPTPIVGGSAITLPAIQNILTSVAQFLIVASMVIAVIVIVYGGIRWMMASDPAEAKKIVWNGIVGAAIVLAVGIILQTIGYVITFRG</sequence>
<comment type="caution">
    <text evidence="2">The sequence shown here is derived from an EMBL/GenBank/DDBJ whole genome shotgun (WGS) entry which is preliminary data.</text>
</comment>
<keyword evidence="1" id="KW-0812">Transmembrane</keyword>
<keyword evidence="1" id="KW-1133">Transmembrane helix</keyword>
<dbReference type="EMBL" id="MGJA01000010">
    <property type="protein sequence ID" value="OGM97662.1"/>
    <property type="molecule type" value="Genomic_DNA"/>
</dbReference>
<proteinExistence type="predicted"/>
<gene>
    <name evidence="2" type="ORF">A2735_03605</name>
</gene>
<name>A0A1F8EA54_9BACT</name>
<accession>A0A1F8EA54</accession>
<evidence type="ECO:0000313" key="2">
    <source>
        <dbReference type="EMBL" id="OGM97662.1"/>
    </source>
</evidence>
<dbReference type="STRING" id="1802660.A2735_03605"/>
<feature type="transmembrane region" description="Helical" evidence="1">
    <location>
        <begin position="7"/>
        <end position="27"/>
    </location>
</feature>
<evidence type="ECO:0000313" key="3">
    <source>
        <dbReference type="Proteomes" id="UP000178520"/>
    </source>
</evidence>
<feature type="transmembrane region" description="Helical" evidence="1">
    <location>
        <begin position="68"/>
        <end position="93"/>
    </location>
</feature>
<dbReference type="Proteomes" id="UP000178520">
    <property type="component" value="Unassembled WGS sequence"/>
</dbReference>
<protein>
    <submittedName>
        <fullName evidence="2">Uncharacterized protein</fullName>
    </submittedName>
</protein>
<reference evidence="2 3" key="1">
    <citation type="journal article" date="2016" name="Nat. Commun.">
        <title>Thousands of microbial genomes shed light on interconnected biogeochemical processes in an aquifer system.</title>
        <authorList>
            <person name="Anantharaman K."/>
            <person name="Brown C.T."/>
            <person name="Hug L.A."/>
            <person name="Sharon I."/>
            <person name="Castelle C.J."/>
            <person name="Probst A.J."/>
            <person name="Thomas B.C."/>
            <person name="Singh A."/>
            <person name="Wilkins M.J."/>
            <person name="Karaoz U."/>
            <person name="Brodie E.L."/>
            <person name="Williams K.H."/>
            <person name="Hubbard S.S."/>
            <person name="Banfield J.F."/>
        </authorList>
    </citation>
    <scope>NUCLEOTIDE SEQUENCE [LARGE SCALE GENOMIC DNA]</scope>
</reference>
<evidence type="ECO:0000256" key="1">
    <source>
        <dbReference type="SAM" id="Phobius"/>
    </source>
</evidence>